<feature type="transmembrane region" description="Helical" evidence="1">
    <location>
        <begin position="90"/>
        <end position="110"/>
    </location>
</feature>
<reference evidence="3" key="1">
    <citation type="submission" date="2016-02" db="EMBL/GenBank/DDBJ databases">
        <authorList>
            <person name="Shin S.-K."/>
            <person name="Yi H."/>
            <person name="Kim E."/>
        </authorList>
    </citation>
    <scope>NUCLEOTIDE SEQUENCE [LARGE SCALE GENOMIC DNA]</scope>
    <source>
        <strain evidence="3">LPB0003</strain>
    </source>
</reference>
<feature type="transmembrane region" description="Helical" evidence="1">
    <location>
        <begin position="29"/>
        <end position="46"/>
    </location>
</feature>
<dbReference type="STRING" id="1774273.LPB03_01320"/>
<keyword evidence="1" id="KW-0812">Transmembrane</keyword>
<dbReference type="Proteomes" id="UP000092584">
    <property type="component" value="Unassembled WGS sequence"/>
</dbReference>
<evidence type="ECO:0000313" key="2">
    <source>
        <dbReference type="EMBL" id="OBY65494.1"/>
    </source>
</evidence>
<dbReference type="EMBL" id="LSFM01000018">
    <property type="protein sequence ID" value="OBY65494.1"/>
    <property type="molecule type" value="Genomic_DNA"/>
</dbReference>
<feature type="transmembrane region" description="Helical" evidence="1">
    <location>
        <begin position="52"/>
        <end position="70"/>
    </location>
</feature>
<evidence type="ECO:0000313" key="3">
    <source>
        <dbReference type="Proteomes" id="UP000092584"/>
    </source>
</evidence>
<feature type="transmembrane region" description="Helical" evidence="1">
    <location>
        <begin position="122"/>
        <end position="142"/>
    </location>
</feature>
<dbReference type="RefSeq" id="WP_065318271.1">
    <property type="nucleotide sequence ID" value="NZ_CP017477.1"/>
</dbReference>
<gene>
    <name evidence="2" type="ORF">LPB3_03790</name>
</gene>
<accession>A0A1B8U0T4</accession>
<evidence type="ECO:0000256" key="1">
    <source>
        <dbReference type="SAM" id="Phobius"/>
    </source>
</evidence>
<dbReference type="OrthoDB" id="1445931at2"/>
<keyword evidence="3" id="KW-1185">Reference proteome</keyword>
<proteinExistence type="predicted"/>
<keyword evidence="1" id="KW-1133">Transmembrane helix</keyword>
<comment type="caution">
    <text evidence="2">The sequence shown here is derived from an EMBL/GenBank/DDBJ whole genome shotgun (WGS) entry which is preliminary data.</text>
</comment>
<protein>
    <submittedName>
        <fullName evidence="2">Uncharacterized protein</fullName>
    </submittedName>
</protein>
<keyword evidence="1" id="KW-0472">Membrane</keyword>
<sequence length="147" mass="17281">MSKQSICERERSYLSKMNKFQLGNQFKKVGYGIAIAAFILMIGRKYIENSEWLRPILHGVLLIGLLVISLSKEKLEDEYLDSLRSQSYRLAFIMAIVYSLVQPVVNYAVAVLFNQDDELQGFSYFQVLFFMLIVQLMMFWQLKRMNR</sequence>
<name>A0A1B8U0T4_9FLAO</name>
<organism evidence="2 3">
    <name type="scientific">Polaribacter vadi</name>
    <dbReference type="NCBI Taxonomy" id="1774273"/>
    <lineage>
        <taxon>Bacteria</taxon>
        <taxon>Pseudomonadati</taxon>
        <taxon>Bacteroidota</taxon>
        <taxon>Flavobacteriia</taxon>
        <taxon>Flavobacteriales</taxon>
        <taxon>Flavobacteriaceae</taxon>
    </lineage>
</organism>
<dbReference type="KEGG" id="pob:LPB03_01320"/>
<dbReference type="AlphaFoldDB" id="A0A1B8U0T4"/>